<evidence type="ECO:0000313" key="2">
    <source>
        <dbReference type="Proteomes" id="UP001190700"/>
    </source>
</evidence>
<evidence type="ECO:0000313" key="1">
    <source>
        <dbReference type="EMBL" id="KAK3272678.1"/>
    </source>
</evidence>
<accession>A0AAE0G7G9</accession>
<reference evidence="1 2" key="1">
    <citation type="journal article" date="2015" name="Genome Biol. Evol.">
        <title>Comparative Genomics of a Bacterivorous Green Alga Reveals Evolutionary Causalities and Consequences of Phago-Mixotrophic Mode of Nutrition.</title>
        <authorList>
            <person name="Burns J.A."/>
            <person name="Paasch A."/>
            <person name="Narechania A."/>
            <person name="Kim E."/>
        </authorList>
    </citation>
    <scope>NUCLEOTIDE SEQUENCE [LARGE SCALE GENOMIC DNA]</scope>
    <source>
        <strain evidence="1 2">PLY_AMNH</strain>
    </source>
</reference>
<organism evidence="1 2">
    <name type="scientific">Cymbomonas tetramitiformis</name>
    <dbReference type="NCBI Taxonomy" id="36881"/>
    <lineage>
        <taxon>Eukaryota</taxon>
        <taxon>Viridiplantae</taxon>
        <taxon>Chlorophyta</taxon>
        <taxon>Pyramimonadophyceae</taxon>
        <taxon>Pyramimonadales</taxon>
        <taxon>Pyramimonadaceae</taxon>
        <taxon>Cymbomonas</taxon>
    </lineage>
</organism>
<proteinExistence type="predicted"/>
<comment type="caution">
    <text evidence="1">The sequence shown here is derived from an EMBL/GenBank/DDBJ whole genome shotgun (WGS) entry which is preliminary data.</text>
</comment>
<dbReference type="AlphaFoldDB" id="A0AAE0G7G9"/>
<keyword evidence="2" id="KW-1185">Reference proteome</keyword>
<dbReference type="EMBL" id="LGRX02008842">
    <property type="protein sequence ID" value="KAK3272678.1"/>
    <property type="molecule type" value="Genomic_DNA"/>
</dbReference>
<protein>
    <submittedName>
        <fullName evidence="1">Uncharacterized protein</fullName>
    </submittedName>
</protein>
<sequence length="126" mass="13178">GTPPTDIYVLAANVELKGTAQGTPVLPITSKPFQVVSSIAAKAAQGMGGRTGGPEFFAAAFFTFSGLCTEVDVYGFSGKPTLPYWDTGGGPRDRSSGSRPESLALHALMRDSGYPMMEQPISFDGL</sequence>
<name>A0AAE0G7G9_9CHLO</name>
<dbReference type="Proteomes" id="UP001190700">
    <property type="component" value="Unassembled WGS sequence"/>
</dbReference>
<gene>
    <name evidence="1" type="ORF">CYMTET_19039</name>
</gene>
<feature type="non-terminal residue" evidence="1">
    <location>
        <position position="1"/>
    </location>
</feature>